<dbReference type="PANTHER" id="PTHR38814">
    <property type="entry name" value="ENDONUCLEASE NUCS"/>
    <property type="match status" value="1"/>
</dbReference>
<evidence type="ECO:0000256" key="1">
    <source>
        <dbReference type="ARBA" id="ARBA00022490"/>
    </source>
</evidence>
<keyword evidence="3 6" id="KW-0255">Endonuclease</keyword>
<evidence type="ECO:0000313" key="10">
    <source>
        <dbReference type="Proteomes" id="UP000027981"/>
    </source>
</evidence>
<keyword evidence="2 6" id="KW-0540">Nuclease</keyword>
<dbReference type="Pfam" id="PF21003">
    <property type="entry name" value="NucS_N"/>
    <property type="match status" value="1"/>
</dbReference>
<evidence type="ECO:0000256" key="4">
    <source>
        <dbReference type="ARBA" id="ARBA00022801"/>
    </source>
</evidence>
<keyword evidence="5 6" id="KW-0238">DNA-binding</keyword>
<dbReference type="STRING" id="1343739.PAP_00235"/>
<dbReference type="Gene3D" id="2.70.180.20">
    <property type="match status" value="1"/>
</dbReference>
<organism evidence="9 10">
    <name type="scientific">Palaeococcus pacificus DY20341</name>
    <dbReference type="NCBI Taxonomy" id="1343739"/>
    <lineage>
        <taxon>Archaea</taxon>
        <taxon>Methanobacteriati</taxon>
        <taxon>Methanobacteriota</taxon>
        <taxon>Thermococci</taxon>
        <taxon>Thermococcales</taxon>
        <taxon>Thermococcaceae</taxon>
        <taxon>Palaeococcus</taxon>
    </lineage>
</organism>
<comment type="function">
    <text evidence="6">Cleaves both 3' and 5' ssDNA extremities of branched DNA structures.</text>
</comment>
<proteinExistence type="inferred from homology"/>
<dbReference type="Pfam" id="PF01939">
    <property type="entry name" value="NucS_C"/>
    <property type="match status" value="1"/>
</dbReference>
<dbReference type="InterPro" id="IPR011856">
    <property type="entry name" value="tRNA_endonuc-like_dom_sf"/>
</dbReference>
<evidence type="ECO:0000256" key="3">
    <source>
        <dbReference type="ARBA" id="ARBA00022759"/>
    </source>
</evidence>
<dbReference type="eggNOG" id="arCOG01304">
    <property type="taxonomic scope" value="Archaea"/>
</dbReference>
<comment type="similarity">
    <text evidence="6">Belongs to the NucS endonuclease family.</text>
</comment>
<dbReference type="GO" id="GO:0005737">
    <property type="term" value="C:cytoplasm"/>
    <property type="evidence" value="ECO:0007669"/>
    <property type="project" value="UniProtKB-SubCell"/>
</dbReference>
<dbReference type="InterPro" id="IPR048301">
    <property type="entry name" value="NucS_C"/>
</dbReference>
<dbReference type="InterPro" id="IPR049173">
    <property type="entry name" value="NucS_N_sf"/>
</dbReference>
<gene>
    <name evidence="6" type="primary">nucS</name>
    <name evidence="9" type="ORF">PAP_00235</name>
</gene>
<dbReference type="InterPro" id="IPR002793">
    <property type="entry name" value="Endonuclease_NucS"/>
</dbReference>
<dbReference type="NCBIfam" id="NF003270">
    <property type="entry name" value="PRK04247.1"/>
    <property type="match status" value="1"/>
</dbReference>
<protein>
    <recommendedName>
        <fullName evidence="6">Endonuclease NucS</fullName>
        <ecNumber evidence="6">3.1.-.-</ecNumber>
    </recommendedName>
</protein>
<dbReference type="KEGG" id="ppac:PAP_00235"/>
<sequence>MGVALMKVKSKENPSVEEVVEILSEGLSNEAIITLFAHCSVFYDGRAKSELGAGDRVIMIKPDGTFLIHQKEKRVPVNWQPPGSIVSFQIEEGKIKLRSVRRKPKEILEVELLKVYLISYFQAEDYEALNLMGSEAEMADLILQNPSIIEEGFKALQKEKPIKHGIIDIYGVDRDGNIVVLELKRRRADLHAVSQLKRYVDALKEEHGSVRGILVAPSLTSGAEKLLKDLGLEFKKLNPPKREKARKGKQKTLDML</sequence>
<keyword evidence="1 6" id="KW-0963">Cytoplasm</keyword>
<keyword evidence="10" id="KW-1185">Reference proteome</keyword>
<dbReference type="AlphaFoldDB" id="A0A075LQ89"/>
<evidence type="ECO:0000259" key="8">
    <source>
        <dbReference type="Pfam" id="PF21003"/>
    </source>
</evidence>
<evidence type="ECO:0000256" key="6">
    <source>
        <dbReference type="HAMAP-Rule" id="MF_00722"/>
    </source>
</evidence>
<dbReference type="HAMAP" id="MF_00722">
    <property type="entry name" value="NucS"/>
    <property type="match status" value="1"/>
</dbReference>
<comment type="subcellular location">
    <subcellularLocation>
        <location evidence="6">Cytoplasm</location>
    </subcellularLocation>
</comment>
<evidence type="ECO:0000313" key="9">
    <source>
        <dbReference type="EMBL" id="AIF68494.1"/>
    </source>
</evidence>
<keyword evidence="4 6" id="KW-0378">Hydrolase</keyword>
<dbReference type="HOGENOM" id="CLU_069350_1_0_2"/>
<evidence type="ECO:0000256" key="2">
    <source>
        <dbReference type="ARBA" id="ARBA00022722"/>
    </source>
</evidence>
<dbReference type="EC" id="3.1.-.-" evidence="6"/>
<feature type="domain" description="Endonuclease NucS N-terminal PH-like" evidence="8">
    <location>
        <begin position="31"/>
        <end position="127"/>
    </location>
</feature>
<dbReference type="GO" id="GO:0003677">
    <property type="term" value="F:DNA binding"/>
    <property type="evidence" value="ECO:0007669"/>
    <property type="project" value="UniProtKB-KW"/>
</dbReference>
<dbReference type="CDD" id="cd22341">
    <property type="entry name" value="NucS-like"/>
    <property type="match status" value="1"/>
</dbReference>
<reference evidence="9 10" key="2">
    <citation type="journal article" date="2015" name="Genome Announc.">
        <title>Complete Genome Sequence of Hyperthermophilic Piezophilic Archaeon Palaeococcus pacificus DY20341T, Isolated from Deep-Sea Hydrothermal Sediments.</title>
        <authorList>
            <person name="Zeng X."/>
            <person name="Jebbar M."/>
            <person name="Shao Z."/>
        </authorList>
    </citation>
    <scope>NUCLEOTIDE SEQUENCE [LARGE SCALE GENOMIC DNA]</scope>
    <source>
        <strain evidence="9 10">DY20341</strain>
    </source>
</reference>
<feature type="domain" description="Endonuclease NucS C-terminal" evidence="7">
    <location>
        <begin position="134"/>
        <end position="249"/>
    </location>
</feature>
<dbReference type="PANTHER" id="PTHR38814:SF1">
    <property type="entry name" value="ENDONUCLEASE NUCS"/>
    <property type="match status" value="1"/>
</dbReference>
<evidence type="ECO:0000256" key="5">
    <source>
        <dbReference type="ARBA" id="ARBA00023125"/>
    </source>
</evidence>
<dbReference type="Proteomes" id="UP000027981">
    <property type="component" value="Chromosome"/>
</dbReference>
<reference evidence="10" key="1">
    <citation type="submission" date="2013-06" db="EMBL/GenBank/DDBJ databases">
        <title>Complete Genome Sequence of Hyperthermophilic Palaeococcus pacificus DY20341T, Isolated from a Deep-Sea Hydrothermal Sediments.</title>
        <authorList>
            <person name="Zeng X."/>
            <person name="Shao Z."/>
        </authorList>
    </citation>
    <scope>NUCLEOTIDE SEQUENCE [LARGE SCALE GENOMIC DNA]</scope>
    <source>
        <strain evidence="10">DY20341</strain>
    </source>
</reference>
<accession>A0A075LQ89</accession>
<dbReference type="GO" id="GO:0000014">
    <property type="term" value="F:single-stranded DNA endodeoxyribonuclease activity"/>
    <property type="evidence" value="ECO:0007669"/>
    <property type="project" value="UniProtKB-UniRule"/>
</dbReference>
<dbReference type="Gene3D" id="3.40.1350.10">
    <property type="match status" value="1"/>
</dbReference>
<name>A0A075LQ89_9EURY</name>
<dbReference type="EMBL" id="CP006019">
    <property type="protein sequence ID" value="AIF68494.1"/>
    <property type="molecule type" value="Genomic_DNA"/>
</dbReference>
<dbReference type="InterPro" id="IPR048302">
    <property type="entry name" value="NucS_N"/>
</dbReference>
<evidence type="ECO:0000259" key="7">
    <source>
        <dbReference type="Pfam" id="PF01939"/>
    </source>
</evidence>